<gene>
    <name evidence="5" type="ORF">HZF06_14315</name>
</gene>
<dbReference type="GO" id="GO:0003700">
    <property type="term" value="F:DNA-binding transcription factor activity"/>
    <property type="evidence" value="ECO:0007669"/>
    <property type="project" value="InterPro"/>
</dbReference>
<evidence type="ECO:0000313" key="5">
    <source>
        <dbReference type="EMBL" id="QLY78261.1"/>
    </source>
</evidence>
<dbReference type="PANTHER" id="PTHR47893:SF1">
    <property type="entry name" value="REGULATORY PROTEIN PCHR"/>
    <property type="match status" value="1"/>
</dbReference>
<dbReference type="InterPro" id="IPR020449">
    <property type="entry name" value="Tscrpt_reg_AraC-type_HTH"/>
</dbReference>
<dbReference type="PRINTS" id="PR00032">
    <property type="entry name" value="HTHARAC"/>
</dbReference>
<keyword evidence="3" id="KW-0804">Transcription</keyword>
<evidence type="ECO:0000256" key="3">
    <source>
        <dbReference type="ARBA" id="ARBA00023163"/>
    </source>
</evidence>
<dbReference type="Pfam" id="PF12833">
    <property type="entry name" value="HTH_18"/>
    <property type="match status" value="1"/>
</dbReference>
<name>A0A7D6ZEM8_9CLOT</name>
<evidence type="ECO:0000259" key="4">
    <source>
        <dbReference type="PROSITE" id="PS01124"/>
    </source>
</evidence>
<dbReference type="AlphaFoldDB" id="A0A7D6ZEM8"/>
<dbReference type="InterPro" id="IPR053142">
    <property type="entry name" value="PchR_regulatory_protein"/>
</dbReference>
<dbReference type="Gene3D" id="1.10.10.60">
    <property type="entry name" value="Homeodomain-like"/>
    <property type="match status" value="2"/>
</dbReference>
<sequence length="319" mass="37069">MRRFDEDMNMFRYIIGSKEIKEDHVVYNISSNFGKGSITSYNVMDGIELTYNDFEINKPLSESFNLSMDCIEINYCLEGYLESEFSNKNIVYMGDGDISIFGYKSGVVLADFTTKHYKGVTIMVYIEDAAKSLGKIFGVSEEEVKSNIKNTFNSDTCIINHATQSLDHIFKEFYILPEKYNKYFLRLKSAELLLYILGNTDYKIGEKTYFPKSFIEKIKEARRILITNIDTRVTIKELSEKVGLNSTDLQKGFKEVYQDSIYSYIKSYKMKKARELLIKEELTIAEIANLMGYTNNSKFSKAFKEEFKFSPSQYRISNR</sequence>
<dbReference type="KEGG" id="cint:HZF06_14315"/>
<protein>
    <submittedName>
        <fullName evidence="5">Helix-turn-helix transcriptional regulator</fullName>
    </submittedName>
</protein>
<proteinExistence type="predicted"/>
<dbReference type="Proteomes" id="UP000512286">
    <property type="component" value="Chromosome"/>
</dbReference>
<feature type="domain" description="HTH araC/xylS-type" evidence="4">
    <location>
        <begin position="219"/>
        <end position="317"/>
    </location>
</feature>
<dbReference type="RefSeq" id="WP_181600684.1">
    <property type="nucleotide sequence ID" value="NZ_CP059378.1"/>
</dbReference>
<dbReference type="EMBL" id="CP059378">
    <property type="protein sequence ID" value="QLY78261.1"/>
    <property type="molecule type" value="Genomic_DNA"/>
</dbReference>
<dbReference type="SUPFAM" id="SSF46689">
    <property type="entry name" value="Homeodomain-like"/>
    <property type="match status" value="1"/>
</dbReference>
<dbReference type="PROSITE" id="PS00041">
    <property type="entry name" value="HTH_ARAC_FAMILY_1"/>
    <property type="match status" value="1"/>
</dbReference>
<organism evidence="5 6">
    <name type="scientific">Clostridium intestinale</name>
    <dbReference type="NCBI Taxonomy" id="36845"/>
    <lineage>
        <taxon>Bacteria</taxon>
        <taxon>Bacillati</taxon>
        <taxon>Bacillota</taxon>
        <taxon>Clostridia</taxon>
        <taxon>Eubacteriales</taxon>
        <taxon>Clostridiaceae</taxon>
        <taxon>Clostridium</taxon>
    </lineage>
</organism>
<dbReference type="PROSITE" id="PS01124">
    <property type="entry name" value="HTH_ARAC_FAMILY_2"/>
    <property type="match status" value="1"/>
</dbReference>
<dbReference type="InterPro" id="IPR018062">
    <property type="entry name" value="HTH_AraC-typ_CS"/>
</dbReference>
<keyword evidence="1" id="KW-0805">Transcription regulation</keyword>
<dbReference type="SMART" id="SM00342">
    <property type="entry name" value="HTH_ARAC"/>
    <property type="match status" value="1"/>
</dbReference>
<evidence type="ECO:0000256" key="2">
    <source>
        <dbReference type="ARBA" id="ARBA00023125"/>
    </source>
</evidence>
<dbReference type="GO" id="GO:0043565">
    <property type="term" value="F:sequence-specific DNA binding"/>
    <property type="evidence" value="ECO:0007669"/>
    <property type="project" value="InterPro"/>
</dbReference>
<dbReference type="InterPro" id="IPR009057">
    <property type="entry name" value="Homeodomain-like_sf"/>
</dbReference>
<evidence type="ECO:0000313" key="6">
    <source>
        <dbReference type="Proteomes" id="UP000512286"/>
    </source>
</evidence>
<accession>A0A7D6ZEM8</accession>
<dbReference type="PANTHER" id="PTHR47893">
    <property type="entry name" value="REGULATORY PROTEIN PCHR"/>
    <property type="match status" value="1"/>
</dbReference>
<evidence type="ECO:0000256" key="1">
    <source>
        <dbReference type="ARBA" id="ARBA00023015"/>
    </source>
</evidence>
<reference evidence="5 6" key="1">
    <citation type="submission" date="2020-07" db="EMBL/GenBank/DDBJ databases">
        <title>Electron transfer.</title>
        <authorList>
            <person name="Huang L."/>
            <person name="Liu X."/>
            <person name="Zhou S."/>
        </authorList>
    </citation>
    <scope>NUCLEOTIDE SEQUENCE [LARGE SCALE GENOMIC DNA]</scope>
    <source>
        <strain evidence="5 6">Lx1</strain>
    </source>
</reference>
<keyword evidence="2" id="KW-0238">DNA-binding</keyword>
<dbReference type="InterPro" id="IPR018060">
    <property type="entry name" value="HTH_AraC"/>
</dbReference>